<gene>
    <name evidence="2" type="ORF">D0469_02455</name>
</gene>
<dbReference type="OrthoDB" id="2955631at2"/>
<proteinExistence type="predicted"/>
<dbReference type="EMBL" id="QVTE01000006">
    <property type="protein sequence ID" value="RFU71255.1"/>
    <property type="molecule type" value="Genomic_DNA"/>
</dbReference>
<organism evidence="2 3">
    <name type="scientific">Peribacillus saganii</name>
    <dbReference type="NCBI Taxonomy" id="2303992"/>
    <lineage>
        <taxon>Bacteria</taxon>
        <taxon>Bacillati</taxon>
        <taxon>Bacillota</taxon>
        <taxon>Bacilli</taxon>
        <taxon>Bacillales</taxon>
        <taxon>Bacillaceae</taxon>
        <taxon>Peribacillus</taxon>
    </lineage>
</organism>
<protein>
    <submittedName>
        <fullName evidence="2">DUF2254 domain-containing protein</fullName>
    </submittedName>
</protein>
<dbReference type="Proteomes" id="UP000264541">
    <property type="component" value="Unassembled WGS sequence"/>
</dbReference>
<dbReference type="RefSeq" id="WP_117325078.1">
    <property type="nucleotide sequence ID" value="NZ_QVTE01000006.1"/>
</dbReference>
<keyword evidence="1" id="KW-1133">Transmembrane helix</keyword>
<feature type="transmembrane region" description="Helical" evidence="1">
    <location>
        <begin position="12"/>
        <end position="31"/>
    </location>
</feature>
<dbReference type="InterPro" id="IPR018723">
    <property type="entry name" value="DUF2254_membrane"/>
</dbReference>
<keyword evidence="1" id="KW-0812">Transmembrane</keyword>
<reference evidence="2 3" key="1">
    <citation type="submission" date="2018-08" db="EMBL/GenBank/DDBJ databases">
        <title>Bacillus chawlae sp. nov., Bacillus glennii sp. nov., and Bacillus saganii sp. nov. Isolated from the Vehicle Assembly Building at Kennedy Space Center where the Viking Spacecraft were Assembled.</title>
        <authorList>
            <person name="Seuylemezian A."/>
            <person name="Vaishampayan P."/>
        </authorList>
    </citation>
    <scope>NUCLEOTIDE SEQUENCE [LARGE SCALE GENOMIC DNA]</scope>
    <source>
        <strain evidence="2 3">V47-23a</strain>
    </source>
</reference>
<feature type="transmembrane region" description="Helical" evidence="1">
    <location>
        <begin position="107"/>
        <end position="125"/>
    </location>
</feature>
<evidence type="ECO:0000256" key="1">
    <source>
        <dbReference type="SAM" id="Phobius"/>
    </source>
</evidence>
<accession>A0A372LSQ4</accession>
<feature type="transmembrane region" description="Helical" evidence="1">
    <location>
        <begin position="137"/>
        <end position="158"/>
    </location>
</feature>
<sequence length="439" mass="50315">MSFKFTLNKIKSNFWILPAMYGFCFFLLALLSMKLDRFLAAHTNLKKLLPSFFFTDKELAQTVLSAISTSLLTMTTITFSSVLVVQTTFLAQYSPRTLQNFNTESKIQHGLGTFIGGYIFALVLLIQLRENELSNTFIVPTFAVVVAFICLGMFVFLIHHVTEWIKVGNLISIIAKETLSSLEKSKRKETHHLQASRESRGLDLEKMKESKIKSKKQGYIQYIELAKLVEFATQNNIIIKLEKFQRNYVDVDTPLLTVWNENDSINKNQILNYIFITPDQEAMENVEFGIQKLVEIALRAIAPGKNDPETAINSIEQLGQILTKIAKENSPFPFYCDEQKNVRVIIEQPDFRDDLYKSFYQIRHYGKADVSVMVSIIKALTLIAETNENNIKEIVWDFSAYILEGIKAVEWLNMDKEFINSHLKKLTKACAKNNGQLIK</sequence>
<feature type="transmembrane region" description="Helical" evidence="1">
    <location>
        <begin position="63"/>
        <end position="87"/>
    </location>
</feature>
<dbReference type="Pfam" id="PF10011">
    <property type="entry name" value="DUF2254"/>
    <property type="match status" value="1"/>
</dbReference>
<comment type="caution">
    <text evidence="2">The sequence shown here is derived from an EMBL/GenBank/DDBJ whole genome shotgun (WGS) entry which is preliminary data.</text>
</comment>
<keyword evidence="1" id="KW-0472">Membrane</keyword>
<evidence type="ECO:0000313" key="2">
    <source>
        <dbReference type="EMBL" id="RFU71255.1"/>
    </source>
</evidence>
<evidence type="ECO:0000313" key="3">
    <source>
        <dbReference type="Proteomes" id="UP000264541"/>
    </source>
</evidence>
<keyword evidence="3" id="KW-1185">Reference proteome</keyword>
<dbReference type="AlphaFoldDB" id="A0A372LSQ4"/>
<name>A0A372LSQ4_9BACI</name>